<gene>
    <name evidence="1" type="ORF">CSSPJE1EN1_LOCUS25306</name>
</gene>
<keyword evidence="2" id="KW-1185">Reference proteome</keyword>
<accession>A0ABP0V7L9</accession>
<organism evidence="1 2">
    <name type="scientific">Sphagnum jensenii</name>
    <dbReference type="NCBI Taxonomy" id="128206"/>
    <lineage>
        <taxon>Eukaryota</taxon>
        <taxon>Viridiplantae</taxon>
        <taxon>Streptophyta</taxon>
        <taxon>Embryophyta</taxon>
        <taxon>Bryophyta</taxon>
        <taxon>Sphagnophytina</taxon>
        <taxon>Sphagnopsida</taxon>
        <taxon>Sphagnales</taxon>
        <taxon>Sphagnaceae</taxon>
        <taxon>Sphagnum</taxon>
    </lineage>
</organism>
<proteinExistence type="predicted"/>
<sequence length="224" mass="26072">MLRFDPREVLVTYKAKNKGWTKPVNVGLDGYVPWRVRTRHDTLYLSAYYGKDLYNRRHRSDLRLMSSVDGLHWTNISKEPQLKLDYVEEGEFIFDKLGDMYGIARMERSGSLLTYASHDSLYNWQSVLSPYKFDSSLLLDGDDDDIYLLSRRSLGGKMTQAPKWMNKKQAERFNLFKYPFTHKVTAIFKYNKVDKVLVHILDFPSTGDTAYPAIAKMEKANSSL</sequence>
<dbReference type="EMBL" id="CAXAQS010000068">
    <property type="protein sequence ID" value="CAK9249928.1"/>
    <property type="molecule type" value="Genomic_DNA"/>
</dbReference>
<evidence type="ECO:0000313" key="2">
    <source>
        <dbReference type="Proteomes" id="UP001497444"/>
    </source>
</evidence>
<reference evidence="1" key="1">
    <citation type="submission" date="2024-02" db="EMBL/GenBank/DDBJ databases">
        <authorList>
            <consortium name="ELIXIR-Norway"/>
            <consortium name="Elixir Norway"/>
        </authorList>
    </citation>
    <scope>NUCLEOTIDE SEQUENCE</scope>
</reference>
<name>A0ABP0V7L9_9BRYO</name>
<comment type="caution">
    <text evidence="1">The sequence shown here is derived from an EMBL/GenBank/DDBJ whole genome shotgun (WGS) entry which is preliminary data.</text>
</comment>
<evidence type="ECO:0000313" key="1">
    <source>
        <dbReference type="EMBL" id="CAK9249928.1"/>
    </source>
</evidence>
<dbReference type="Proteomes" id="UP001497444">
    <property type="component" value="Unassembled WGS sequence"/>
</dbReference>
<protein>
    <submittedName>
        <fullName evidence="1">Uncharacterized protein</fullName>
    </submittedName>
</protein>